<keyword evidence="3" id="KW-1185">Reference proteome</keyword>
<reference evidence="3" key="1">
    <citation type="journal article" date="2019" name="Int. J. Syst. Evol. Microbiol.">
        <title>The Global Catalogue of Microorganisms (GCM) 10K type strain sequencing project: providing services to taxonomists for standard genome sequencing and annotation.</title>
        <authorList>
            <consortium name="The Broad Institute Genomics Platform"/>
            <consortium name="The Broad Institute Genome Sequencing Center for Infectious Disease"/>
            <person name="Wu L."/>
            <person name="Ma J."/>
        </authorList>
    </citation>
    <scope>NUCLEOTIDE SEQUENCE [LARGE SCALE GENOMIC DNA]</scope>
    <source>
        <strain evidence="3">JCM 31920</strain>
    </source>
</reference>
<accession>A0ABP8MC98</accession>
<sequence>MKIVRFSLLGLLCVFALTTRAQDIAALNQAVKDTTWKSKTEFGANFNQGSFNTAWTGGGVNSISLGVFFNMLREFKKGKHTWRNDLQSQYGIVKNEGLDARKSFDRLFFDSKYGYELAEHWSLVGNVNFLTQFAPGYNFETGTDGREIRKRISNFLAPGYLTEAIGLQYSPAPFFYVTFSPGALRQTFVTDTELFRNTPDSTNYGVPIGKKVRNEVALAQLIANFDKEIAKDISLKWRYQLFASANKNRNTAFHTDHRLDANITAKIRKYFNVNLGVIMLYDDDQVARVQWAQALSVGFLYSF</sequence>
<feature type="signal peptide" evidence="1">
    <location>
        <begin position="1"/>
        <end position="21"/>
    </location>
</feature>
<feature type="chain" id="PRO_5046493154" evidence="1">
    <location>
        <begin position="22"/>
        <end position="303"/>
    </location>
</feature>
<evidence type="ECO:0000256" key="1">
    <source>
        <dbReference type="SAM" id="SignalP"/>
    </source>
</evidence>
<dbReference type="InterPro" id="IPR021428">
    <property type="entry name" value="DUF3078"/>
</dbReference>
<dbReference type="EMBL" id="BAABEY010000036">
    <property type="protein sequence ID" value="GAA4446715.1"/>
    <property type="molecule type" value="Genomic_DNA"/>
</dbReference>
<dbReference type="Pfam" id="PF11276">
    <property type="entry name" value="DUF3078"/>
    <property type="match status" value="1"/>
</dbReference>
<comment type="caution">
    <text evidence="2">The sequence shown here is derived from an EMBL/GenBank/DDBJ whole genome shotgun (WGS) entry which is preliminary data.</text>
</comment>
<organism evidence="2 3">
    <name type="scientific">Ravibacter arvi</name>
    <dbReference type="NCBI Taxonomy" id="2051041"/>
    <lineage>
        <taxon>Bacteria</taxon>
        <taxon>Pseudomonadati</taxon>
        <taxon>Bacteroidota</taxon>
        <taxon>Cytophagia</taxon>
        <taxon>Cytophagales</taxon>
        <taxon>Spirosomataceae</taxon>
        <taxon>Ravibacter</taxon>
    </lineage>
</organism>
<dbReference type="Proteomes" id="UP001501508">
    <property type="component" value="Unassembled WGS sequence"/>
</dbReference>
<keyword evidence="1" id="KW-0732">Signal</keyword>
<evidence type="ECO:0000313" key="3">
    <source>
        <dbReference type="Proteomes" id="UP001501508"/>
    </source>
</evidence>
<dbReference type="RefSeq" id="WP_345032571.1">
    <property type="nucleotide sequence ID" value="NZ_BAABEY010000036.1"/>
</dbReference>
<protein>
    <submittedName>
        <fullName evidence="2">DUF3078 domain-containing protein</fullName>
    </submittedName>
</protein>
<proteinExistence type="predicted"/>
<gene>
    <name evidence="2" type="ORF">GCM10023091_40320</name>
</gene>
<name>A0ABP8MC98_9BACT</name>
<evidence type="ECO:0000313" key="2">
    <source>
        <dbReference type="EMBL" id="GAA4446715.1"/>
    </source>
</evidence>